<dbReference type="AlphaFoldDB" id="F7XY30"/>
<dbReference type="eggNOG" id="COG2166">
    <property type="taxonomic scope" value="Bacteria"/>
</dbReference>
<keyword evidence="3" id="KW-1185">Reference proteome</keyword>
<reference key="1">
    <citation type="submission" date="2010-09" db="EMBL/GenBank/DDBJ databases">
        <title>An interdependent metabolic patchwork in the nested three-way symbiosis of mealybugs.</title>
        <authorList>
            <person name="McCutcheon J.P."/>
            <person name="von Dohlen C.D."/>
        </authorList>
    </citation>
    <scope>NUCLEOTIDE SEQUENCE</scope>
    <source>
        <strain>PCIT</strain>
    </source>
</reference>
<feature type="domain" description="Fe-S metabolism associated" evidence="1">
    <location>
        <begin position="12"/>
        <end position="131"/>
    </location>
</feature>
<dbReference type="RefSeq" id="WP_013975756.1">
    <property type="nucleotide sequence ID" value="NC_015735.1"/>
</dbReference>
<dbReference type="EMBL" id="CP002243">
    <property type="protein sequence ID" value="AEI75006.1"/>
    <property type="molecule type" value="Genomic_DNA"/>
</dbReference>
<dbReference type="InterPro" id="IPR003808">
    <property type="entry name" value="Fe-S_metab-assoc_dom"/>
</dbReference>
<evidence type="ECO:0000259" key="1">
    <source>
        <dbReference type="Pfam" id="PF02657"/>
    </source>
</evidence>
<dbReference type="HOGENOM" id="CLU_124502_1_1_6"/>
<sequence>MVKLPNKAIFMHNFSRCNNWEEKYLYLIELGGQLPPFVGIRNHAHLIAGCQSRVWILMAFDDHGNIKLHGDSDAAIVKGLIAVLFILYQGMTPAEIINYDVQLFLEKLALTTHLTLFRAQGLEAMVRDIRAQAAAQL</sequence>
<dbReference type="SUPFAM" id="SSF82649">
    <property type="entry name" value="SufE/NifU"/>
    <property type="match status" value="1"/>
</dbReference>
<dbReference type="Proteomes" id="UP000000504">
    <property type="component" value="Chromosome"/>
</dbReference>
<reference evidence="2 3" key="2">
    <citation type="journal article" date="2011" name="Curr. Biol.">
        <title>An interdependent metabolic patchwork in the nested symbiosis of mealybugs.</title>
        <authorList>
            <person name="McCutcheon J.P."/>
            <person name="von Dohlen C.D."/>
        </authorList>
    </citation>
    <scope>NUCLEOTIDE SEQUENCE [LARGE SCALE GENOMIC DNA]</scope>
    <source>
        <strain evidence="2 3">PCIT</strain>
    </source>
</reference>
<gene>
    <name evidence="2" type="primary">sufE</name>
    <name evidence="2" type="ordered locus">MEPCIT_379</name>
</gene>
<dbReference type="STRING" id="903503.MEPCIT_379"/>
<dbReference type="PANTHER" id="PTHR43597">
    <property type="entry name" value="SULFUR ACCEPTOR PROTEIN CSDE"/>
    <property type="match status" value="1"/>
</dbReference>
<evidence type="ECO:0000313" key="2">
    <source>
        <dbReference type="EMBL" id="AEI75006.1"/>
    </source>
</evidence>
<dbReference type="Gene3D" id="3.90.1010.10">
    <property type="match status" value="1"/>
</dbReference>
<evidence type="ECO:0000313" key="3">
    <source>
        <dbReference type="Proteomes" id="UP000000504"/>
    </source>
</evidence>
<accession>F7XY30</accession>
<dbReference type="PANTHER" id="PTHR43597:SF3">
    <property type="entry name" value="CYSTEINE DESULFURATION PROTEIN SUFE"/>
    <property type="match status" value="1"/>
</dbReference>
<dbReference type="OrthoDB" id="9799320at2"/>
<name>F7XY30_MOREP</name>
<protein>
    <submittedName>
        <fullName evidence="2">Putative cysteine desufuration protein SufE</fullName>
    </submittedName>
</protein>
<dbReference type="KEGG" id="men:MEPCIT_379"/>
<organism evidence="2 3">
    <name type="scientific">Moranella endobia (strain PCIT)</name>
    <dbReference type="NCBI Taxonomy" id="903503"/>
    <lineage>
        <taxon>Bacteria</taxon>
        <taxon>Pseudomonadati</taxon>
        <taxon>Pseudomonadota</taxon>
        <taxon>Gammaproteobacteria</taxon>
        <taxon>Enterobacterales</taxon>
        <taxon>Enterobacteriaceae</taxon>
        <taxon>Candidatus Moranella</taxon>
    </lineage>
</organism>
<proteinExistence type="predicted"/>
<dbReference type="NCBIfam" id="NF006792">
    <property type="entry name" value="PRK09296.1"/>
    <property type="match status" value="1"/>
</dbReference>
<dbReference type="Pfam" id="PF02657">
    <property type="entry name" value="SufE"/>
    <property type="match status" value="1"/>
</dbReference>